<gene>
    <name evidence="1" type="ORF">PITCH_A1610006</name>
</gene>
<dbReference type="EMBL" id="OJIN01000070">
    <property type="protein sequence ID" value="SPD72956.1"/>
    <property type="molecule type" value="Genomic_DNA"/>
</dbReference>
<protein>
    <submittedName>
        <fullName evidence="1">Uncharacterized protein</fullName>
    </submittedName>
</protein>
<evidence type="ECO:0000313" key="1">
    <source>
        <dbReference type="EMBL" id="SPD72956.1"/>
    </source>
</evidence>
<proteinExistence type="predicted"/>
<organism evidence="1">
    <name type="scientific">uncultured Desulfobacterium sp</name>
    <dbReference type="NCBI Taxonomy" id="201089"/>
    <lineage>
        <taxon>Bacteria</taxon>
        <taxon>Pseudomonadati</taxon>
        <taxon>Thermodesulfobacteriota</taxon>
        <taxon>Desulfobacteria</taxon>
        <taxon>Desulfobacterales</taxon>
        <taxon>Desulfobacteriaceae</taxon>
        <taxon>Desulfobacterium</taxon>
        <taxon>environmental samples</taxon>
    </lineage>
</organism>
<accession>A0A445MU08</accession>
<reference evidence="1" key="1">
    <citation type="submission" date="2018-01" db="EMBL/GenBank/DDBJ databases">
        <authorList>
            <person name="Regsiter A."/>
            <person name="William W."/>
        </authorList>
    </citation>
    <scope>NUCLEOTIDE SEQUENCE</scope>
    <source>
        <strain evidence="1">TRIP AH-1</strain>
    </source>
</reference>
<dbReference type="AlphaFoldDB" id="A0A445MU08"/>
<sequence length="25" mass="2950">MILNLGDRLHNSQFNIHNSTFNIHN</sequence>
<name>A0A445MU08_9BACT</name>